<reference evidence="3 4" key="1">
    <citation type="submission" date="2019-08" db="EMBL/GenBank/DDBJ databases">
        <title>Draft genome sequences of two oriental melons (Cucumis melo L. var makuwa).</title>
        <authorList>
            <person name="Kwon S.-Y."/>
        </authorList>
    </citation>
    <scope>NUCLEOTIDE SEQUENCE [LARGE SCALE GENOMIC DNA]</scope>
    <source>
        <strain evidence="4">cv. Chang Bougi</strain>
        <strain evidence="3">cv. SW 3</strain>
        <tissue evidence="1">Leaf</tissue>
    </source>
</reference>
<dbReference type="Proteomes" id="UP000321393">
    <property type="component" value="Unassembled WGS sequence"/>
</dbReference>
<evidence type="ECO:0000313" key="1">
    <source>
        <dbReference type="EMBL" id="KAA0040512.1"/>
    </source>
</evidence>
<accession>A0A5A7TAP4</accession>
<evidence type="ECO:0000313" key="2">
    <source>
        <dbReference type="EMBL" id="TYK23451.1"/>
    </source>
</evidence>
<sequence>MHAKMIMTKKPTILAPINVIGTAPRVISLSMSLFQGSHIPDVSAKFDTASGYPRAPSAVSPILGQPLVLSVVLANPWLFGFSTYMFDEVCLSAEIKIGGLKGEFVS</sequence>
<dbReference type="AlphaFoldDB" id="A0A5A7TAP4"/>
<dbReference type="Proteomes" id="UP000321947">
    <property type="component" value="Unassembled WGS sequence"/>
</dbReference>
<proteinExistence type="predicted"/>
<evidence type="ECO:0000313" key="4">
    <source>
        <dbReference type="Proteomes" id="UP000321947"/>
    </source>
</evidence>
<evidence type="ECO:0000313" key="3">
    <source>
        <dbReference type="Proteomes" id="UP000321393"/>
    </source>
</evidence>
<organism evidence="1 3">
    <name type="scientific">Cucumis melo var. makuwa</name>
    <name type="common">Oriental melon</name>
    <dbReference type="NCBI Taxonomy" id="1194695"/>
    <lineage>
        <taxon>Eukaryota</taxon>
        <taxon>Viridiplantae</taxon>
        <taxon>Streptophyta</taxon>
        <taxon>Embryophyta</taxon>
        <taxon>Tracheophyta</taxon>
        <taxon>Spermatophyta</taxon>
        <taxon>Magnoliopsida</taxon>
        <taxon>eudicotyledons</taxon>
        <taxon>Gunneridae</taxon>
        <taxon>Pentapetalae</taxon>
        <taxon>rosids</taxon>
        <taxon>fabids</taxon>
        <taxon>Cucurbitales</taxon>
        <taxon>Cucurbitaceae</taxon>
        <taxon>Benincaseae</taxon>
        <taxon>Cucumis</taxon>
    </lineage>
</organism>
<protein>
    <submittedName>
        <fullName evidence="1">Flocculation protein FLO11-like</fullName>
    </submittedName>
</protein>
<comment type="caution">
    <text evidence="1">The sequence shown here is derived from an EMBL/GenBank/DDBJ whole genome shotgun (WGS) entry which is preliminary data.</text>
</comment>
<dbReference type="EMBL" id="SSTE01017321">
    <property type="protein sequence ID" value="KAA0040512.1"/>
    <property type="molecule type" value="Genomic_DNA"/>
</dbReference>
<gene>
    <name evidence="2" type="ORF">E5676_scaffold278G00100</name>
    <name evidence="1" type="ORF">E6C27_scaffold262G00590</name>
</gene>
<dbReference type="EMBL" id="SSTD01004491">
    <property type="protein sequence ID" value="TYK23451.1"/>
    <property type="molecule type" value="Genomic_DNA"/>
</dbReference>
<name>A0A5A7TAP4_CUCMM</name>